<dbReference type="RefSeq" id="WP_139169671.1">
    <property type="nucleotide sequence ID" value="NZ_FNLO01000007.1"/>
</dbReference>
<evidence type="ECO:0000256" key="1">
    <source>
        <dbReference type="SAM" id="MobiDB-lite"/>
    </source>
</evidence>
<reference evidence="3" key="1">
    <citation type="submission" date="2016-09" db="EMBL/GenBank/DDBJ databases">
        <authorList>
            <person name="Varghese N."/>
            <person name="Submissions S."/>
        </authorList>
    </citation>
    <scope>NUCLEOTIDE SEQUENCE [LARGE SCALE GENOMIC DNA]</scope>
    <source>
        <strain evidence="3">JS23</strain>
    </source>
</reference>
<evidence type="ECO:0000313" key="3">
    <source>
        <dbReference type="Proteomes" id="UP000243719"/>
    </source>
</evidence>
<evidence type="ECO:0000313" key="2">
    <source>
        <dbReference type="EMBL" id="SDV49060.1"/>
    </source>
</evidence>
<accession>A0A1H2PQI6</accession>
<gene>
    <name evidence="2" type="ORF">SAMN05216551_10730</name>
</gene>
<dbReference type="Proteomes" id="UP000243719">
    <property type="component" value="Unassembled WGS sequence"/>
</dbReference>
<dbReference type="AlphaFoldDB" id="A0A1H2PQI6"/>
<dbReference type="OrthoDB" id="9107863at2"/>
<sequence length="367" mass="38347">MNSESPLSEVAYSGDGHTQTFPIPFYFANDADLLIATVNAGTINNLVLDADYTVSGAGTPLGGSLTTAAVYDSSHQIVVKLAALSIEPPHPSGSQRSAGAQRALLARLITMVQQHQVVPEEVIGSLDANGDAVANRLDDRRATASGAPITPERMVDSLSRSLSDSAGLNTPEPSPAPDVGTATASRSFDMQADQQRSDALSATDTFAAAATIEGVELDSIAALRAYDGSAMSAHVADKAAGSPPGGKSGNFIRDDTDTGTTTDDGAEFVRDSLNRLWHRRYSGPRLARWWGVTGDGVDCGTAVAAALAAGHARGGCMSFPIGEVNWGNYRHNFVTDANTRALDIDSEGITRFTFDNIDPPARPDGVN</sequence>
<name>A0A1H2PQI6_9BURK</name>
<feature type="region of interest" description="Disordered" evidence="1">
    <location>
        <begin position="142"/>
        <end position="182"/>
    </location>
</feature>
<keyword evidence="3" id="KW-1185">Reference proteome</keyword>
<feature type="region of interest" description="Disordered" evidence="1">
    <location>
        <begin position="236"/>
        <end position="265"/>
    </location>
</feature>
<proteinExistence type="predicted"/>
<dbReference type="STRING" id="1770053.SAMN05216551_10730"/>
<feature type="compositionally biased region" description="Polar residues" evidence="1">
    <location>
        <begin position="158"/>
        <end position="168"/>
    </location>
</feature>
<dbReference type="EMBL" id="FNLO01000007">
    <property type="protein sequence ID" value="SDV49060.1"/>
    <property type="molecule type" value="Genomic_DNA"/>
</dbReference>
<organism evidence="2 3">
    <name type="scientific">Chitinasiproducens palmae</name>
    <dbReference type="NCBI Taxonomy" id="1770053"/>
    <lineage>
        <taxon>Bacteria</taxon>
        <taxon>Pseudomonadati</taxon>
        <taxon>Pseudomonadota</taxon>
        <taxon>Betaproteobacteria</taxon>
        <taxon>Burkholderiales</taxon>
        <taxon>Burkholderiaceae</taxon>
        <taxon>Chitinasiproducens</taxon>
    </lineage>
</organism>
<protein>
    <submittedName>
        <fullName evidence="2">Uncharacterized protein</fullName>
    </submittedName>
</protein>